<dbReference type="PANTHER" id="PTHR42307">
    <property type="entry name" value="PUP DEAMIDASE/DEPUPYLASE"/>
    <property type="match status" value="1"/>
</dbReference>
<dbReference type="PANTHER" id="PTHR42307:SF3">
    <property type="entry name" value="PUP--PROTEIN LIGASE"/>
    <property type="match status" value="1"/>
</dbReference>
<dbReference type="NCBIfam" id="TIGR03686">
    <property type="entry name" value="pupylate_PafA"/>
    <property type="match status" value="1"/>
</dbReference>
<keyword evidence="4 7" id="KW-0833">Ubl conjugation pathway</keyword>
<dbReference type="UniPathway" id="UPA00998"/>
<comment type="pathway">
    <text evidence="7">Protein modification; protein pupylation.</text>
</comment>
<dbReference type="GO" id="GO:0000287">
    <property type="term" value="F:magnesium ion binding"/>
    <property type="evidence" value="ECO:0007669"/>
    <property type="project" value="UniProtKB-UniRule"/>
</dbReference>
<sequence>MFRKVDSKSVGEYERTVFTRRITGVETEYGITCVGDNSRRRLGADEAARYMFRPVVEEWGSSNVFIPNGARLYLDVGSHPEYASAECDSLSQLIAYDRAGDKIVDQLAQRAETALATEGIGGRVYLFKNNLDSLGNSYGCHENYLVSRDVVLKTLGRQLLPFLITRQLICGAGSIQDGQFQVSQRADHVWEGVSSATTRSRPIINTRDEPHADSHRFRRLHVIVGDSNMSETTCALKIGSTQLVLEMIEAGALSHDLELSNEIAAIREISRDITGMAPVPLKAGTSMPAIEIQRRYAEKALCWLEQRGDTEGTPNAEMHKVVSLWLDTISAIESNDLQALSRDIDWAIKLSLLRRAQRRIGCSESDFTHPKLAQLDLAYHDIRAGRGVFPVLESKQLVNRWINDTDIEQATRIAPSTTRAALRGEFLTAAKKLQAPISADWLRLKVNRPEPQIIELTDPFENTDDRVDQLISYMRNHAASYSTDTAIS</sequence>
<dbReference type="Pfam" id="PF03136">
    <property type="entry name" value="Pup_ligase"/>
    <property type="match status" value="1"/>
</dbReference>
<feature type="active site" description="Proton acceptor" evidence="7 9">
    <location>
        <position position="75"/>
    </location>
</feature>
<keyword evidence="1 7" id="KW-0436">Ligase</keyword>
<comment type="catalytic activity">
    <reaction evidence="7">
        <text>ATP + [prokaryotic ubiquitin-like protein]-L-glutamate + [protein]-L-lysine = ADP + phosphate + N(6)-([prokaryotic ubiquitin-like protein]-gamma-L-glutamyl)-[protein]-L-lysine.</text>
        <dbReference type="EC" id="6.3.1.19"/>
    </reaction>
</comment>
<feature type="binding site" evidence="7">
    <location>
        <position position="84"/>
    </location>
    <ligand>
        <name>ATP</name>
        <dbReference type="ChEBI" id="CHEBI:30616"/>
    </ligand>
</feature>
<dbReference type="PIRSF" id="PIRSF018077">
    <property type="entry name" value="UCP018077"/>
    <property type="match status" value="1"/>
</dbReference>
<evidence type="ECO:0000256" key="3">
    <source>
        <dbReference type="ARBA" id="ARBA00022741"/>
    </source>
</evidence>
<keyword evidence="3 7" id="KW-0547">Nucleotide-binding</keyword>
<feature type="binding site" evidence="7">
    <location>
        <position position="73"/>
    </location>
    <ligand>
        <name>Mg(2+)</name>
        <dbReference type="ChEBI" id="CHEBI:18420"/>
    </ligand>
</feature>
<evidence type="ECO:0000256" key="5">
    <source>
        <dbReference type="ARBA" id="ARBA00022840"/>
    </source>
</evidence>
<comment type="similarity">
    <text evidence="7">Belongs to the Pup ligase/Pup deamidase family. Pup-conjugating enzyme subfamily.</text>
</comment>
<keyword evidence="6 7" id="KW-0460">Magnesium</keyword>
<dbReference type="RefSeq" id="WP_044026258.1">
    <property type="nucleotide sequence ID" value="NZ_JADQUE010000007.1"/>
</dbReference>
<feature type="binding site" evidence="7">
    <location>
        <position position="71"/>
    </location>
    <ligand>
        <name>ATP</name>
        <dbReference type="ChEBI" id="CHEBI:30616"/>
    </ligand>
</feature>
<gene>
    <name evidence="7" type="primary">pafA</name>
    <name evidence="10" type="ORF">AY602_11050</name>
</gene>
<comment type="caution">
    <text evidence="10">The sequence shown here is derived from an EMBL/GenBank/DDBJ whole genome shotgun (WGS) entry which is preliminary data.</text>
</comment>
<reference evidence="11" key="1">
    <citation type="submission" date="2016-02" db="EMBL/GenBank/DDBJ databases">
        <title>Genomic analyses of a collection of pathogenic Corynebacterium diphtheriae.</title>
        <authorList>
            <person name="Sangal V."/>
            <person name="Titov L."/>
        </authorList>
    </citation>
    <scope>NUCLEOTIDE SEQUENCE [LARGE SCALE GENOMIC DNA]</scope>
    <source>
        <strain evidence="11">1438</strain>
    </source>
</reference>
<dbReference type="GO" id="GO:0019941">
    <property type="term" value="P:modification-dependent protein catabolic process"/>
    <property type="evidence" value="ECO:0007669"/>
    <property type="project" value="UniProtKB-UniRule"/>
</dbReference>
<feature type="binding site" evidence="7">
    <location>
        <position position="26"/>
    </location>
    <ligand>
        <name>Mg(2+)</name>
        <dbReference type="ChEBI" id="CHEBI:18420"/>
    </ligand>
</feature>
<dbReference type="GO" id="GO:0016879">
    <property type="term" value="F:ligase activity, forming carbon-nitrogen bonds"/>
    <property type="evidence" value="ECO:0007669"/>
    <property type="project" value="UniProtKB-UniRule"/>
</dbReference>
<dbReference type="UniPathway" id="UPA00997"/>
<evidence type="ECO:0000256" key="2">
    <source>
        <dbReference type="ARBA" id="ARBA00022723"/>
    </source>
</evidence>
<evidence type="ECO:0000256" key="8">
    <source>
        <dbReference type="NCBIfam" id="TIGR03686"/>
    </source>
</evidence>
<evidence type="ECO:0000313" key="10">
    <source>
        <dbReference type="EMBL" id="OWM35728.1"/>
    </source>
</evidence>
<comment type="function">
    <text evidence="7">Catalyzes the covalent attachment of the prokaryotic ubiquitin-like protein modifier Pup to the proteasomal substrate proteins, thereby targeting them for proteasomal degradation. This tagging system is termed pupylation. The ligation reaction involves the side-chain carboxylate of the C-terminal glutamate of Pup and the side-chain amino group of a substrate lysine.</text>
</comment>
<evidence type="ECO:0000256" key="4">
    <source>
        <dbReference type="ARBA" id="ARBA00022786"/>
    </source>
</evidence>
<evidence type="ECO:0000313" key="11">
    <source>
        <dbReference type="Proteomes" id="UP000197692"/>
    </source>
</evidence>
<dbReference type="GO" id="GO:0005524">
    <property type="term" value="F:ATP binding"/>
    <property type="evidence" value="ECO:0007669"/>
    <property type="project" value="UniProtKB-UniRule"/>
</dbReference>
<evidence type="ECO:0000256" key="7">
    <source>
        <dbReference type="HAMAP-Rule" id="MF_02111"/>
    </source>
</evidence>
<dbReference type="GO" id="GO:0019787">
    <property type="term" value="F:ubiquitin-like protein transferase activity"/>
    <property type="evidence" value="ECO:0007669"/>
    <property type="project" value="UniProtKB-UniRule"/>
</dbReference>
<comment type="miscellaneous">
    <text evidence="7">The reaction mechanism probably proceeds via the activation of Pup by phosphorylation of its C-terminal glutamate, which is then subject to nucleophilic attack by the substrate lysine, resulting in an isopeptide bond and the release of phosphate as a good leaving group.</text>
</comment>
<dbReference type="GO" id="GO:0010498">
    <property type="term" value="P:proteasomal protein catabolic process"/>
    <property type="evidence" value="ECO:0007669"/>
    <property type="project" value="UniProtKB-UniRule"/>
</dbReference>
<proteinExistence type="inferred from homology"/>
<dbReference type="EMBL" id="LSZF01000009">
    <property type="protein sequence ID" value="OWM35728.1"/>
    <property type="molecule type" value="Genomic_DNA"/>
</dbReference>
<dbReference type="AlphaFoldDB" id="A0A854NII9"/>
<evidence type="ECO:0000256" key="9">
    <source>
        <dbReference type="PIRSR" id="PIRSR018077-1"/>
    </source>
</evidence>
<feature type="binding site" evidence="7">
    <location>
        <position position="81"/>
    </location>
    <ligand>
        <name>Mg(2+)</name>
        <dbReference type="ChEBI" id="CHEBI:18420"/>
    </ligand>
</feature>
<keyword evidence="2 7" id="KW-0479">Metal-binding</keyword>
<evidence type="ECO:0000256" key="1">
    <source>
        <dbReference type="ARBA" id="ARBA00022598"/>
    </source>
</evidence>
<dbReference type="Proteomes" id="UP000197692">
    <property type="component" value="Unassembled WGS sequence"/>
</dbReference>
<keyword evidence="5 7" id="KW-0067">ATP-binding</keyword>
<comment type="pathway">
    <text evidence="7">Protein degradation; proteasomal Pup-dependent pathway.</text>
</comment>
<feature type="binding site" evidence="7">
    <location>
        <position position="441"/>
    </location>
    <ligand>
        <name>ATP</name>
        <dbReference type="ChEBI" id="CHEBI:30616"/>
    </ligand>
</feature>
<evidence type="ECO:0000256" key="6">
    <source>
        <dbReference type="ARBA" id="ARBA00022842"/>
    </source>
</evidence>
<dbReference type="GO" id="GO:0070490">
    <property type="term" value="P:protein pupylation"/>
    <property type="evidence" value="ECO:0007669"/>
    <property type="project" value="UniProtKB-UniRule"/>
</dbReference>
<dbReference type="EC" id="6.3.1.19" evidence="7 8"/>
<name>A0A854NII9_CORDP</name>
<organism evidence="10 11">
    <name type="scientific">Corynebacterium diphtheriae bv. mitis</name>
    <dbReference type="NCBI Taxonomy" id="1806053"/>
    <lineage>
        <taxon>Bacteria</taxon>
        <taxon>Bacillati</taxon>
        <taxon>Actinomycetota</taxon>
        <taxon>Actinomycetes</taxon>
        <taxon>Mycobacteriales</taxon>
        <taxon>Corynebacteriaceae</taxon>
        <taxon>Corynebacterium</taxon>
    </lineage>
</organism>
<protein>
    <recommendedName>
        <fullName evidence="7 8">Pup--protein ligase</fullName>
        <ecNumber evidence="7 8">6.3.1.19</ecNumber>
    </recommendedName>
    <alternativeName>
        <fullName evidence="7">Proteasome accessory factor A</fullName>
    </alternativeName>
    <alternativeName>
        <fullName evidence="7">Pup-conjugating enzyme</fullName>
    </alternativeName>
</protein>
<dbReference type="InterPro" id="IPR004347">
    <property type="entry name" value="Pup_ligase/deamidase"/>
</dbReference>
<dbReference type="InterPro" id="IPR022279">
    <property type="entry name" value="Pup_ligase"/>
</dbReference>
<accession>A0A854NII9</accession>
<dbReference type="HAMAP" id="MF_02111">
    <property type="entry name" value="Pup_ligase"/>
    <property type="match status" value="1"/>
</dbReference>